<name>A0AA49X475_9VIRU</name>
<accession>A0AA49X475</accession>
<dbReference type="EMBL" id="OQ890318">
    <property type="protein sequence ID" value="WLJ25890.1"/>
    <property type="molecule type" value="Genomic_DNA"/>
</dbReference>
<protein>
    <submittedName>
        <fullName evidence="1">Uncharacterized protein</fullName>
    </submittedName>
</protein>
<organism evidence="1">
    <name type="scientific">Staphylococcus phage HS12</name>
    <dbReference type="NCBI Taxonomy" id="3056402"/>
    <lineage>
        <taxon>Viruses</taxon>
    </lineage>
</organism>
<evidence type="ECO:0000313" key="1">
    <source>
        <dbReference type="EMBL" id="WLJ25890.1"/>
    </source>
</evidence>
<reference evidence="1" key="1">
    <citation type="submission" date="2023-04" db="EMBL/GenBank/DDBJ databases">
        <title>The human skin virome in hidradenitis suppurativa patients.</title>
        <authorList>
            <person name="Jansen D."/>
        </authorList>
    </citation>
    <scope>NUCLEOTIDE SEQUENCE</scope>
    <source>
        <strain evidence="1">VC3_JansenPhageI</strain>
    </source>
</reference>
<proteinExistence type="predicted"/>
<sequence>MTKLYDGRSKTKLYAVWKTMKYRCSNKNNHKYKNYGAKGITVCDEWLDYENFKLWAYSNGYKEGLSIDRINVNGNYEPNNCRWVDMKTQQRNRTNNKMIEFEGIKRCLSEWCEITGLNHKTITYRLNNGWSTRKALTTPTRNMKSNKVRGTQEA</sequence>